<dbReference type="Proteomes" id="UP001153365">
    <property type="component" value="Unassembled WGS sequence"/>
</dbReference>
<name>A0AAV0AQ70_PHAPC</name>
<protein>
    <submittedName>
        <fullName evidence="2">Uncharacterized protein</fullName>
    </submittedName>
</protein>
<comment type="caution">
    <text evidence="2">The sequence shown here is derived from an EMBL/GenBank/DDBJ whole genome shotgun (WGS) entry which is preliminary data.</text>
</comment>
<keyword evidence="3" id="KW-1185">Reference proteome</keyword>
<gene>
    <name evidence="2" type="ORF">PPACK8108_LOCUS5083</name>
</gene>
<evidence type="ECO:0000313" key="2">
    <source>
        <dbReference type="EMBL" id="CAH7670383.1"/>
    </source>
</evidence>
<dbReference type="EMBL" id="CALTRL010000981">
    <property type="protein sequence ID" value="CAH7670383.1"/>
    <property type="molecule type" value="Genomic_DNA"/>
</dbReference>
<evidence type="ECO:0000256" key="1">
    <source>
        <dbReference type="SAM" id="MobiDB-lite"/>
    </source>
</evidence>
<organism evidence="2 3">
    <name type="scientific">Phakopsora pachyrhizi</name>
    <name type="common">Asian soybean rust disease fungus</name>
    <dbReference type="NCBI Taxonomy" id="170000"/>
    <lineage>
        <taxon>Eukaryota</taxon>
        <taxon>Fungi</taxon>
        <taxon>Dikarya</taxon>
        <taxon>Basidiomycota</taxon>
        <taxon>Pucciniomycotina</taxon>
        <taxon>Pucciniomycetes</taxon>
        <taxon>Pucciniales</taxon>
        <taxon>Phakopsoraceae</taxon>
        <taxon>Phakopsora</taxon>
    </lineage>
</organism>
<reference evidence="2" key="1">
    <citation type="submission" date="2022-06" db="EMBL/GenBank/DDBJ databases">
        <authorList>
            <consortium name="SYNGENTA / RWTH Aachen University"/>
        </authorList>
    </citation>
    <scope>NUCLEOTIDE SEQUENCE</scope>
</reference>
<feature type="region of interest" description="Disordered" evidence="1">
    <location>
        <begin position="1"/>
        <end position="46"/>
    </location>
</feature>
<sequence>MEAGAHLKTTLKRNQAQGQNSGSSTELLNHKNKNNKKQSNKDEDLRRRLLEFKTEFEQLNEENRTIQEENEQRIKGSVKEKELLNGVF</sequence>
<feature type="compositionally biased region" description="Polar residues" evidence="1">
    <location>
        <begin position="12"/>
        <end position="27"/>
    </location>
</feature>
<dbReference type="AlphaFoldDB" id="A0AAV0AQ70"/>
<accession>A0AAV0AQ70</accession>
<evidence type="ECO:0000313" key="3">
    <source>
        <dbReference type="Proteomes" id="UP001153365"/>
    </source>
</evidence>
<proteinExistence type="predicted"/>